<dbReference type="EMBL" id="JACBZR010000001">
    <property type="protein sequence ID" value="NYI75550.1"/>
    <property type="molecule type" value="Genomic_DNA"/>
</dbReference>
<sequence>MELRVGLALASAVDSTNVIVTKAPAGDIALTCGGVPLIAKGSTAPAVEADPEHMKGSLLGKRYVDPDEVIEVLVTKGGDASLALDGVLLEQAGAKALPSSD</sequence>
<dbReference type="Proteomes" id="UP000564496">
    <property type="component" value="Unassembled WGS sequence"/>
</dbReference>
<dbReference type="AlphaFoldDB" id="A0A7Z0DH87"/>
<proteinExistence type="predicted"/>
<organism evidence="1 2">
    <name type="scientific">Nocardioides panzhihuensis</name>
    <dbReference type="NCBI Taxonomy" id="860243"/>
    <lineage>
        <taxon>Bacteria</taxon>
        <taxon>Bacillati</taxon>
        <taxon>Actinomycetota</taxon>
        <taxon>Actinomycetes</taxon>
        <taxon>Propionibacteriales</taxon>
        <taxon>Nocardioidaceae</taxon>
        <taxon>Nocardioides</taxon>
    </lineage>
</organism>
<name>A0A7Z0DH87_9ACTN</name>
<evidence type="ECO:0000313" key="1">
    <source>
        <dbReference type="EMBL" id="NYI75550.1"/>
    </source>
</evidence>
<comment type="caution">
    <text evidence="1">The sequence shown here is derived from an EMBL/GenBank/DDBJ whole genome shotgun (WGS) entry which is preliminary data.</text>
</comment>
<protein>
    <submittedName>
        <fullName evidence="1">Uncharacterized protein</fullName>
    </submittedName>
</protein>
<evidence type="ECO:0000313" key="2">
    <source>
        <dbReference type="Proteomes" id="UP000564496"/>
    </source>
</evidence>
<reference evidence="1 2" key="1">
    <citation type="submission" date="2020-07" db="EMBL/GenBank/DDBJ databases">
        <title>Sequencing the genomes of 1000 actinobacteria strains.</title>
        <authorList>
            <person name="Klenk H.-P."/>
        </authorList>
    </citation>
    <scope>NUCLEOTIDE SEQUENCE [LARGE SCALE GENOMIC DNA]</scope>
    <source>
        <strain evidence="1 2">DSM 26487</strain>
    </source>
</reference>
<keyword evidence="2" id="KW-1185">Reference proteome</keyword>
<gene>
    <name evidence="1" type="ORF">BJ988_000198</name>
</gene>
<dbReference type="RefSeq" id="WP_179656262.1">
    <property type="nucleotide sequence ID" value="NZ_JACBZR010000001.1"/>
</dbReference>
<accession>A0A7Z0DH87</accession>